<evidence type="ECO:0000256" key="11">
    <source>
        <dbReference type="ARBA" id="ARBA00031108"/>
    </source>
</evidence>
<feature type="domain" description="DRTGG" evidence="15">
    <location>
        <begin position="229"/>
        <end position="339"/>
    </location>
</feature>
<evidence type="ECO:0000259" key="14">
    <source>
        <dbReference type="Pfam" id="PF01515"/>
    </source>
</evidence>
<evidence type="ECO:0000256" key="8">
    <source>
        <dbReference type="ARBA" id="ARBA00022490"/>
    </source>
</evidence>
<dbReference type="Proteomes" id="UP000245469">
    <property type="component" value="Unassembled WGS sequence"/>
</dbReference>
<evidence type="ECO:0000256" key="13">
    <source>
        <dbReference type="SAM" id="MobiDB-lite"/>
    </source>
</evidence>
<comment type="caution">
    <text evidence="16">The sequence shown here is derived from an EMBL/GenBank/DDBJ whole genome shotgun (WGS) entry which is preliminary data.</text>
</comment>
<dbReference type="Gene3D" id="3.40.50.10750">
    <property type="entry name" value="Isocitrate/Isopropylmalate dehydrogenase-like"/>
    <property type="match status" value="1"/>
</dbReference>
<evidence type="ECO:0000256" key="6">
    <source>
        <dbReference type="ARBA" id="ARBA00012707"/>
    </source>
</evidence>
<dbReference type="InterPro" id="IPR016475">
    <property type="entry name" value="P-Actrans_bac"/>
</dbReference>
<keyword evidence="9 16" id="KW-0808">Transferase</keyword>
<keyword evidence="10" id="KW-0012">Acyltransferase</keyword>
<evidence type="ECO:0000259" key="15">
    <source>
        <dbReference type="Pfam" id="PF07085"/>
    </source>
</evidence>
<dbReference type="Pfam" id="PF01515">
    <property type="entry name" value="PTA_PTB"/>
    <property type="match status" value="1"/>
</dbReference>
<comment type="catalytic activity">
    <reaction evidence="1">
        <text>acetyl-CoA + phosphate = acetyl phosphate + CoA</text>
        <dbReference type="Rhea" id="RHEA:19521"/>
        <dbReference type="ChEBI" id="CHEBI:22191"/>
        <dbReference type="ChEBI" id="CHEBI:43474"/>
        <dbReference type="ChEBI" id="CHEBI:57287"/>
        <dbReference type="ChEBI" id="CHEBI:57288"/>
        <dbReference type="EC" id="2.3.1.8"/>
    </reaction>
</comment>
<accession>A0A316A773</accession>
<dbReference type="InterPro" id="IPR010766">
    <property type="entry name" value="DRTGG"/>
</dbReference>
<dbReference type="InterPro" id="IPR042112">
    <property type="entry name" value="P_AcTrfase_dom2"/>
</dbReference>
<sequence>MSSANQRLYVTADRAGAGKTVVALGLLDLLASSVRRPVVFRPVVSSRDEPDPLVELLRHRYDLDIDDDDAVGLTWSEAAALVDTTDAGPDPRRLVATIVERVERLAERSDFVLVVGTDFTGPSPATELDLNALLAVNLGAPVVVVVSAAGADGPAEPSQVAAAAREAGSALAARGCTKLATVVNRVDPAHREAVLEAVRLESGHTGGATRHPVYAVDEVPLLSALTVGEVASVLDGTVLIGSDSALEREVGGYLAGSAHADVVLRLLREGTLLVTSGDRLDLMLVSAGAAIHRQLPTPGGLVLTNGTRPDDLQLTLLRPSGLPMISVPTDTYTTIHRLEGATGAIRPTSQRKVTAALGAFSAGVDAEELSEQIRLVRTEAVTPAMFNARLLAAARADRRTIVLPESEDSRVLRAAEELGHLDVADLVLLGREEEVRASADRLGVDLGSARIIDPATSPLRDQMAAVYAERRKHKGVTLEAAAEQLLDPTYFGTLMVETGHADGMVSGATHTTAATIRPALEVIKTMPGASRVSGAFLMCLPDRVLVFADCAVNLDPTAEELAGIALSSAETARAFGVEPRVAMVSYSTGSSGAGVDVDKVREATRLVAERAPDLPLAGPIQYDAAVDPATGAAKLPGNPVAGRATVLVFPDLNTGNTTYKAVQRTGDAVAVGPVLQGLRRPVNDLSRGCTVADIVSTVAITAVQSQTSTVHTQTSTVQSQTSQQTQSKEQAPA</sequence>
<feature type="domain" description="Phosphate acetyl/butaryl transferase" evidence="14">
    <location>
        <begin position="385"/>
        <end position="702"/>
    </location>
</feature>
<dbReference type="AlphaFoldDB" id="A0A316A773"/>
<evidence type="ECO:0000256" key="5">
    <source>
        <dbReference type="ARBA" id="ARBA00009786"/>
    </source>
</evidence>
<comment type="similarity">
    <text evidence="4">In the C-terminal section; belongs to the phosphate acetyltransferase and butyryltransferase family.</text>
</comment>
<dbReference type="Pfam" id="PF13500">
    <property type="entry name" value="AAA_26"/>
    <property type="match status" value="1"/>
</dbReference>
<dbReference type="InterPro" id="IPR050500">
    <property type="entry name" value="Phos_Acetyltrans/Butyryltrans"/>
</dbReference>
<dbReference type="InterPro" id="IPR028979">
    <property type="entry name" value="Ser_kin/Pase_Hpr-like_N_sf"/>
</dbReference>
<feature type="compositionally biased region" description="Low complexity" evidence="13">
    <location>
        <begin position="705"/>
        <end position="727"/>
    </location>
</feature>
<evidence type="ECO:0000256" key="2">
    <source>
        <dbReference type="ARBA" id="ARBA00004496"/>
    </source>
</evidence>
<evidence type="ECO:0000256" key="12">
    <source>
        <dbReference type="ARBA" id="ARBA00049955"/>
    </source>
</evidence>
<comment type="pathway">
    <text evidence="3">Metabolic intermediate biosynthesis; acetyl-CoA biosynthesis; acetyl-CoA from acetate: step 2/2.</text>
</comment>
<comment type="function">
    <text evidence="12">Involved in acetate metabolism.</text>
</comment>
<evidence type="ECO:0000256" key="10">
    <source>
        <dbReference type="ARBA" id="ARBA00023315"/>
    </source>
</evidence>
<organism evidence="16 17">
    <name type="scientific">Quadrisphaera granulorum</name>
    <dbReference type="NCBI Taxonomy" id="317664"/>
    <lineage>
        <taxon>Bacteria</taxon>
        <taxon>Bacillati</taxon>
        <taxon>Actinomycetota</taxon>
        <taxon>Actinomycetes</taxon>
        <taxon>Kineosporiales</taxon>
        <taxon>Kineosporiaceae</taxon>
        <taxon>Quadrisphaera</taxon>
    </lineage>
</organism>
<dbReference type="NCBIfam" id="TIGR00651">
    <property type="entry name" value="pta"/>
    <property type="match status" value="1"/>
</dbReference>
<dbReference type="Gene3D" id="3.40.50.300">
    <property type="entry name" value="P-loop containing nucleotide triphosphate hydrolases"/>
    <property type="match status" value="1"/>
</dbReference>
<dbReference type="InterPro" id="IPR004614">
    <property type="entry name" value="P_AcTrfase"/>
</dbReference>
<evidence type="ECO:0000313" key="16">
    <source>
        <dbReference type="EMBL" id="PWJ53786.1"/>
    </source>
</evidence>
<feature type="region of interest" description="Disordered" evidence="13">
    <location>
        <begin position="705"/>
        <end position="733"/>
    </location>
</feature>
<evidence type="ECO:0000256" key="1">
    <source>
        <dbReference type="ARBA" id="ARBA00000705"/>
    </source>
</evidence>
<dbReference type="GO" id="GO:0005737">
    <property type="term" value="C:cytoplasm"/>
    <property type="evidence" value="ECO:0007669"/>
    <property type="project" value="UniProtKB-SubCell"/>
</dbReference>
<dbReference type="PIRSF" id="PIRSF006107">
    <property type="entry name" value="PhpActrans_proteobac"/>
    <property type="match status" value="1"/>
</dbReference>
<dbReference type="NCBIfam" id="NF007233">
    <property type="entry name" value="PRK09653.1"/>
    <property type="match status" value="1"/>
</dbReference>
<dbReference type="PANTHER" id="PTHR43356:SF3">
    <property type="entry name" value="PHOSPHATE ACETYLTRANSFERASE"/>
    <property type="match status" value="1"/>
</dbReference>
<protein>
    <recommendedName>
        <fullName evidence="7">Phosphate acetyltransferase</fullName>
        <ecNumber evidence="6">2.3.1.8</ecNumber>
    </recommendedName>
    <alternativeName>
        <fullName evidence="11">Phosphotransacetylase</fullName>
    </alternativeName>
</protein>
<keyword evidence="17" id="KW-1185">Reference proteome</keyword>
<evidence type="ECO:0000313" key="17">
    <source>
        <dbReference type="Proteomes" id="UP000245469"/>
    </source>
</evidence>
<dbReference type="InterPro" id="IPR042113">
    <property type="entry name" value="P_AcTrfase_dom1"/>
</dbReference>
<dbReference type="PANTHER" id="PTHR43356">
    <property type="entry name" value="PHOSPHATE ACETYLTRANSFERASE"/>
    <property type="match status" value="1"/>
</dbReference>
<evidence type="ECO:0000256" key="4">
    <source>
        <dbReference type="ARBA" id="ARBA00008756"/>
    </source>
</evidence>
<dbReference type="SUPFAM" id="SSF52540">
    <property type="entry name" value="P-loop containing nucleoside triphosphate hydrolases"/>
    <property type="match status" value="1"/>
</dbReference>
<dbReference type="RefSeq" id="WP_211319403.1">
    <property type="nucleotide sequence ID" value="NZ_QGDQ01000010.1"/>
</dbReference>
<dbReference type="InterPro" id="IPR002505">
    <property type="entry name" value="PTA_PTB"/>
</dbReference>
<evidence type="ECO:0000256" key="7">
    <source>
        <dbReference type="ARBA" id="ARBA00021528"/>
    </source>
</evidence>
<dbReference type="GO" id="GO:0008959">
    <property type="term" value="F:phosphate acetyltransferase activity"/>
    <property type="evidence" value="ECO:0007669"/>
    <property type="project" value="UniProtKB-EC"/>
</dbReference>
<name>A0A316A773_9ACTN</name>
<dbReference type="InterPro" id="IPR027417">
    <property type="entry name" value="P-loop_NTPase"/>
</dbReference>
<dbReference type="SUPFAM" id="SSF75138">
    <property type="entry name" value="HprK N-terminal domain-like"/>
    <property type="match status" value="1"/>
</dbReference>
<dbReference type="SUPFAM" id="SSF53659">
    <property type="entry name" value="Isocitrate/Isopropylmalate dehydrogenase-like"/>
    <property type="match status" value="1"/>
</dbReference>
<dbReference type="GO" id="GO:0006085">
    <property type="term" value="P:acetyl-CoA biosynthetic process"/>
    <property type="evidence" value="ECO:0007669"/>
    <property type="project" value="UniProtKB-UniPathway"/>
</dbReference>
<comment type="subcellular location">
    <subcellularLocation>
        <location evidence="2">Cytoplasm</location>
    </subcellularLocation>
</comment>
<evidence type="ECO:0000256" key="9">
    <source>
        <dbReference type="ARBA" id="ARBA00022679"/>
    </source>
</evidence>
<dbReference type="UniPathway" id="UPA00340">
    <property type="reaction ID" value="UER00459"/>
</dbReference>
<comment type="similarity">
    <text evidence="5">In the N-terminal section; belongs to the CobB/CobQ family.</text>
</comment>
<dbReference type="EMBL" id="QGDQ01000010">
    <property type="protein sequence ID" value="PWJ53786.1"/>
    <property type="molecule type" value="Genomic_DNA"/>
</dbReference>
<dbReference type="Gene3D" id="3.40.50.10950">
    <property type="match status" value="1"/>
</dbReference>
<gene>
    <name evidence="16" type="ORF">BXY45_11029</name>
</gene>
<dbReference type="NCBIfam" id="NF004167">
    <property type="entry name" value="PRK05632.1"/>
    <property type="match status" value="1"/>
</dbReference>
<keyword evidence="8" id="KW-0963">Cytoplasm</keyword>
<proteinExistence type="inferred from homology"/>
<evidence type="ECO:0000256" key="3">
    <source>
        <dbReference type="ARBA" id="ARBA00004989"/>
    </source>
</evidence>
<reference evidence="16 17" key="1">
    <citation type="submission" date="2018-03" db="EMBL/GenBank/DDBJ databases">
        <title>Genomic Encyclopedia of Archaeal and Bacterial Type Strains, Phase II (KMG-II): from individual species to whole genera.</title>
        <authorList>
            <person name="Goeker M."/>
        </authorList>
    </citation>
    <scope>NUCLEOTIDE SEQUENCE [LARGE SCALE GENOMIC DNA]</scope>
    <source>
        <strain evidence="16 17">DSM 44889</strain>
    </source>
</reference>
<dbReference type="EC" id="2.3.1.8" evidence="6"/>
<dbReference type="Pfam" id="PF07085">
    <property type="entry name" value="DRTGG"/>
    <property type="match status" value="1"/>
</dbReference>
<dbReference type="Gene3D" id="3.40.1390.20">
    <property type="entry name" value="HprK N-terminal domain-like"/>
    <property type="match status" value="1"/>
</dbReference>